<protein>
    <submittedName>
        <fullName evidence="1">Uncharacterized protein</fullName>
    </submittedName>
</protein>
<accession>A0A4C1SQF7</accession>
<comment type="caution">
    <text evidence="1">The sequence shown here is derived from an EMBL/GenBank/DDBJ whole genome shotgun (WGS) entry which is preliminary data.</text>
</comment>
<organism evidence="1 2">
    <name type="scientific">Eumeta variegata</name>
    <name type="common">Bagworm moth</name>
    <name type="synonym">Eumeta japonica</name>
    <dbReference type="NCBI Taxonomy" id="151549"/>
    <lineage>
        <taxon>Eukaryota</taxon>
        <taxon>Metazoa</taxon>
        <taxon>Ecdysozoa</taxon>
        <taxon>Arthropoda</taxon>
        <taxon>Hexapoda</taxon>
        <taxon>Insecta</taxon>
        <taxon>Pterygota</taxon>
        <taxon>Neoptera</taxon>
        <taxon>Endopterygota</taxon>
        <taxon>Lepidoptera</taxon>
        <taxon>Glossata</taxon>
        <taxon>Ditrysia</taxon>
        <taxon>Tineoidea</taxon>
        <taxon>Psychidae</taxon>
        <taxon>Oiketicinae</taxon>
        <taxon>Eumeta</taxon>
    </lineage>
</organism>
<proteinExistence type="predicted"/>
<name>A0A4C1SQF7_EUMVA</name>
<evidence type="ECO:0000313" key="2">
    <source>
        <dbReference type="Proteomes" id="UP000299102"/>
    </source>
</evidence>
<dbReference type="Proteomes" id="UP000299102">
    <property type="component" value="Unassembled WGS sequence"/>
</dbReference>
<gene>
    <name evidence="1" type="ORF">EVAR_6452_1</name>
</gene>
<reference evidence="1 2" key="1">
    <citation type="journal article" date="2019" name="Commun. Biol.">
        <title>The bagworm genome reveals a unique fibroin gene that provides high tensile strength.</title>
        <authorList>
            <person name="Kono N."/>
            <person name="Nakamura H."/>
            <person name="Ohtoshi R."/>
            <person name="Tomita M."/>
            <person name="Numata K."/>
            <person name="Arakawa K."/>
        </authorList>
    </citation>
    <scope>NUCLEOTIDE SEQUENCE [LARGE SCALE GENOMIC DNA]</scope>
</reference>
<sequence>MFRDGNGTAGVCGGAHVTGNFFWNAIKTDPENGSAERTSFSIPRNKVCPTGCISAINAFSIRDVSPRRARRHAAVRRLIEGRAA</sequence>
<keyword evidence="2" id="KW-1185">Reference proteome</keyword>
<evidence type="ECO:0000313" key="1">
    <source>
        <dbReference type="EMBL" id="GBP04194.1"/>
    </source>
</evidence>
<dbReference type="EMBL" id="BGZK01000013">
    <property type="protein sequence ID" value="GBP04194.1"/>
    <property type="molecule type" value="Genomic_DNA"/>
</dbReference>
<dbReference type="AlphaFoldDB" id="A0A4C1SQF7"/>